<dbReference type="InterPro" id="IPR018704">
    <property type="entry name" value="SecYEG/CpoB_TPR"/>
</dbReference>
<dbReference type="AlphaFoldDB" id="A0A3N1PP25"/>
<evidence type="ECO:0000313" key="12">
    <source>
        <dbReference type="Proteomes" id="UP000268033"/>
    </source>
</evidence>
<dbReference type="PANTHER" id="PTHR38035">
    <property type="entry name" value="UPF0070 PROTEIN YFGM"/>
    <property type="match status" value="1"/>
</dbReference>
<evidence type="ECO:0000256" key="6">
    <source>
        <dbReference type="ARBA" id="ARBA00023186"/>
    </source>
</evidence>
<dbReference type="GO" id="GO:0005886">
    <property type="term" value="C:plasma membrane"/>
    <property type="evidence" value="ECO:0007669"/>
    <property type="project" value="UniProtKB-SubCell"/>
</dbReference>
<dbReference type="STRING" id="584787.GCA_001247655_00173"/>
<evidence type="ECO:0000256" key="7">
    <source>
        <dbReference type="ARBA" id="ARBA00024197"/>
    </source>
</evidence>
<evidence type="ECO:0000256" key="1">
    <source>
        <dbReference type="ARBA" id="ARBA00004401"/>
    </source>
</evidence>
<evidence type="ECO:0000256" key="4">
    <source>
        <dbReference type="ARBA" id="ARBA00022989"/>
    </source>
</evidence>
<evidence type="ECO:0000256" key="8">
    <source>
        <dbReference type="ARBA" id="ARBA00024235"/>
    </source>
</evidence>
<dbReference type="InterPro" id="IPR011990">
    <property type="entry name" value="TPR-like_helical_dom_sf"/>
</dbReference>
<keyword evidence="4 9" id="KW-1133">Transmembrane helix</keyword>
<keyword evidence="6" id="KW-0143">Chaperone</keyword>
<organism evidence="11 12">
    <name type="scientific">Gallaecimonas pentaromativorans</name>
    <dbReference type="NCBI Taxonomy" id="584787"/>
    <lineage>
        <taxon>Bacteria</taxon>
        <taxon>Pseudomonadati</taxon>
        <taxon>Pseudomonadota</taxon>
        <taxon>Gammaproteobacteria</taxon>
        <taxon>Enterobacterales</taxon>
        <taxon>Gallaecimonadaceae</taxon>
        <taxon>Gallaecimonas</taxon>
    </lineage>
</organism>
<evidence type="ECO:0000256" key="5">
    <source>
        <dbReference type="ARBA" id="ARBA00023136"/>
    </source>
</evidence>
<keyword evidence="2" id="KW-1003">Cell membrane</keyword>
<dbReference type="Proteomes" id="UP000268033">
    <property type="component" value="Unassembled WGS sequence"/>
</dbReference>
<dbReference type="Gene3D" id="1.25.40.10">
    <property type="entry name" value="Tetratricopeptide repeat domain"/>
    <property type="match status" value="1"/>
</dbReference>
<protein>
    <recommendedName>
        <fullName evidence="8">Ancillary SecYEG translocon subunit</fullName>
    </recommendedName>
</protein>
<dbReference type="PIRSF" id="PIRSF006170">
    <property type="entry name" value="YfgM"/>
    <property type="match status" value="1"/>
</dbReference>
<name>A0A3N1PP25_9GAMM</name>
<keyword evidence="5 9" id="KW-0472">Membrane</keyword>
<dbReference type="Pfam" id="PF09976">
    <property type="entry name" value="TPR_21"/>
    <property type="match status" value="1"/>
</dbReference>
<evidence type="ECO:0000259" key="10">
    <source>
        <dbReference type="Pfam" id="PF09976"/>
    </source>
</evidence>
<evidence type="ECO:0000256" key="9">
    <source>
        <dbReference type="SAM" id="Phobius"/>
    </source>
</evidence>
<comment type="caution">
    <text evidence="11">The sequence shown here is derived from an EMBL/GenBank/DDBJ whole genome shotgun (WGS) entry which is preliminary data.</text>
</comment>
<evidence type="ECO:0000313" key="11">
    <source>
        <dbReference type="EMBL" id="ROQ28640.1"/>
    </source>
</evidence>
<dbReference type="OrthoDB" id="9789675at2"/>
<accession>A0A3N1PP25</accession>
<gene>
    <name evidence="11" type="ORF">EDC28_103233</name>
</gene>
<sequence>MEIYSTEEQQVEAIKRFWKEHGNSIIAGTLIGLAAIYGWHWYSDSQKSAQEKASIAYAAAVKKVDGGDLAAGESFIKSDAAGQYPTLMAARLAKEAVEKNELDKALGYLDQAIAHSDSDTLKAIFNLRKARVQLAKGDAKGAKATVELVKNAAYKAQAQELLGDIAVKEGDLAAARSAYQEALAGQEGSPALQLKLESLDSKG</sequence>
<proteinExistence type="inferred from homology"/>
<dbReference type="RefSeq" id="WP_050657252.1">
    <property type="nucleotide sequence ID" value="NZ_JBLXEP010000016.1"/>
</dbReference>
<dbReference type="EMBL" id="RJUL01000003">
    <property type="protein sequence ID" value="ROQ28640.1"/>
    <property type="molecule type" value="Genomic_DNA"/>
</dbReference>
<dbReference type="PANTHER" id="PTHR38035:SF1">
    <property type="entry name" value="ANCILLARY SECYEG TRANSLOCON SUBUNIT"/>
    <property type="match status" value="1"/>
</dbReference>
<dbReference type="GO" id="GO:0044877">
    <property type="term" value="F:protein-containing complex binding"/>
    <property type="evidence" value="ECO:0007669"/>
    <property type="project" value="InterPro"/>
</dbReference>
<feature type="domain" description="Ancillary SecYEG translocon subunit/Cell division coordinator CpoB TPR" evidence="10">
    <location>
        <begin position="15"/>
        <end position="200"/>
    </location>
</feature>
<comment type="similarity">
    <text evidence="7">Belongs to the YfgM family.</text>
</comment>
<evidence type="ECO:0000256" key="3">
    <source>
        <dbReference type="ARBA" id="ARBA00022692"/>
    </source>
</evidence>
<dbReference type="InterPro" id="IPR026039">
    <property type="entry name" value="YfgM"/>
</dbReference>
<comment type="subcellular location">
    <subcellularLocation>
        <location evidence="1">Cell membrane</location>
        <topology evidence="1">Single-pass type II membrane protein</topology>
    </subcellularLocation>
</comment>
<feature type="transmembrane region" description="Helical" evidence="9">
    <location>
        <begin position="25"/>
        <end position="42"/>
    </location>
</feature>
<evidence type="ECO:0000256" key="2">
    <source>
        <dbReference type="ARBA" id="ARBA00022475"/>
    </source>
</evidence>
<reference evidence="11 12" key="1">
    <citation type="submission" date="2018-11" db="EMBL/GenBank/DDBJ databases">
        <title>Genomic Encyclopedia of Type Strains, Phase IV (KMG-IV): sequencing the most valuable type-strain genomes for metagenomic binning, comparative biology and taxonomic classification.</title>
        <authorList>
            <person name="Goeker M."/>
        </authorList>
    </citation>
    <scope>NUCLEOTIDE SEQUENCE [LARGE SCALE GENOMIC DNA]</scope>
    <source>
        <strain evidence="11 12">DSM 21945</strain>
    </source>
</reference>
<keyword evidence="12" id="KW-1185">Reference proteome</keyword>
<keyword evidence="3 9" id="KW-0812">Transmembrane</keyword>
<dbReference type="SUPFAM" id="SSF48452">
    <property type="entry name" value="TPR-like"/>
    <property type="match status" value="1"/>
</dbReference>